<evidence type="ECO:0000256" key="1">
    <source>
        <dbReference type="ARBA" id="ARBA00004236"/>
    </source>
</evidence>
<keyword evidence="6" id="KW-0282">Flagellum</keyword>
<reference evidence="6 7" key="1">
    <citation type="submission" date="2020-08" db="EMBL/GenBank/DDBJ databases">
        <title>Functional genomics of gut bacteria from endangered species of beetles.</title>
        <authorList>
            <person name="Carlos-Shanley C."/>
        </authorList>
    </citation>
    <scope>NUCLEOTIDE SEQUENCE [LARGE SCALE GENOMIC DNA]</scope>
    <source>
        <strain evidence="6 7">S00245</strain>
    </source>
</reference>
<evidence type="ECO:0000313" key="7">
    <source>
        <dbReference type="Proteomes" id="UP000555448"/>
    </source>
</evidence>
<dbReference type="EMBL" id="JACHLR010000008">
    <property type="protein sequence ID" value="MBB4858843.1"/>
    <property type="molecule type" value="Genomic_DNA"/>
</dbReference>
<gene>
    <name evidence="6" type="ORF">HNO88_002169</name>
</gene>
<evidence type="ECO:0000256" key="4">
    <source>
        <dbReference type="ARBA" id="ARBA00022989"/>
    </source>
</evidence>
<name>A0A7W7KB58_9SPHN</name>
<keyword evidence="5" id="KW-0472">Membrane</keyword>
<dbReference type="Pfam" id="PF04347">
    <property type="entry name" value="FliO"/>
    <property type="match status" value="1"/>
</dbReference>
<evidence type="ECO:0000313" key="6">
    <source>
        <dbReference type="EMBL" id="MBB4858843.1"/>
    </source>
</evidence>
<protein>
    <submittedName>
        <fullName evidence="6">Flagellar protein FliO/FliZ</fullName>
    </submittedName>
</protein>
<comment type="caution">
    <text evidence="6">The sequence shown here is derived from an EMBL/GenBank/DDBJ whole genome shotgun (WGS) entry which is preliminary data.</text>
</comment>
<sequence>MSFGAVFSSLLAVVFALVLVLALAWGAIKLLRTWQDKFQSRGEEGGEPIRFLRAMPLGQNERVALIEAQGEVMLVGVTSGSITLLARWPDDAPVARDMRPPLRPYPGDPA</sequence>
<keyword evidence="6" id="KW-0969">Cilium</keyword>
<evidence type="ECO:0000256" key="5">
    <source>
        <dbReference type="ARBA" id="ARBA00023136"/>
    </source>
</evidence>
<keyword evidence="6" id="KW-0966">Cell projection</keyword>
<dbReference type="Proteomes" id="UP000555448">
    <property type="component" value="Unassembled WGS sequence"/>
</dbReference>
<dbReference type="GO" id="GO:0044781">
    <property type="term" value="P:bacterial-type flagellum organization"/>
    <property type="evidence" value="ECO:0007669"/>
    <property type="project" value="InterPro"/>
</dbReference>
<evidence type="ECO:0000256" key="3">
    <source>
        <dbReference type="ARBA" id="ARBA00022692"/>
    </source>
</evidence>
<dbReference type="AlphaFoldDB" id="A0A7W7KB58"/>
<keyword evidence="7" id="KW-1185">Reference proteome</keyword>
<dbReference type="InterPro" id="IPR022781">
    <property type="entry name" value="Flagellar_biosynth_FliO"/>
</dbReference>
<keyword evidence="2" id="KW-1003">Cell membrane</keyword>
<keyword evidence="3" id="KW-0812">Transmembrane</keyword>
<proteinExistence type="predicted"/>
<accession>A0A7W7KB58</accession>
<dbReference type="GO" id="GO:0016020">
    <property type="term" value="C:membrane"/>
    <property type="evidence" value="ECO:0007669"/>
    <property type="project" value="InterPro"/>
</dbReference>
<organism evidence="6 7">
    <name type="scientific">Novosphingobium chloroacetimidivorans</name>
    <dbReference type="NCBI Taxonomy" id="1428314"/>
    <lineage>
        <taxon>Bacteria</taxon>
        <taxon>Pseudomonadati</taxon>
        <taxon>Pseudomonadota</taxon>
        <taxon>Alphaproteobacteria</taxon>
        <taxon>Sphingomonadales</taxon>
        <taxon>Sphingomonadaceae</taxon>
        <taxon>Novosphingobium</taxon>
    </lineage>
</organism>
<comment type="subcellular location">
    <subcellularLocation>
        <location evidence="1">Cell membrane</location>
    </subcellularLocation>
</comment>
<dbReference type="RefSeq" id="WP_184244904.1">
    <property type="nucleotide sequence ID" value="NZ_JACHLR010000008.1"/>
</dbReference>
<evidence type="ECO:0000256" key="2">
    <source>
        <dbReference type="ARBA" id="ARBA00022475"/>
    </source>
</evidence>
<keyword evidence="4" id="KW-1133">Transmembrane helix</keyword>